<dbReference type="Proteomes" id="UP001431783">
    <property type="component" value="Unassembled WGS sequence"/>
</dbReference>
<dbReference type="AlphaFoldDB" id="A0AAW1U4T8"/>
<dbReference type="Gene3D" id="3.90.1720.10">
    <property type="entry name" value="endopeptidase domain like (from Nostoc punctiforme)"/>
    <property type="match status" value="1"/>
</dbReference>
<sequence length="214" mass="25405">MLTDAMVNIYNPHKPNKMNDRMPQKRRNSLPRTPSNPVMLGDRQNNIRRGNSFIIGQKLRESKWFRRDEEKIVCAVLESGFIVEKHENNQENTYGIVMWVPGYEKSKDPYYMTIYTLVGPSQKLKVQPFNLLEFWTNDSEIRINNKNDKTNNSNNDDEVRRQIKNAETRKFQNSEHFVYFCRYEKPPLPDAKKISESKWSPSNILARFRTRSLK</sequence>
<protein>
    <recommendedName>
        <fullName evidence="4">BAH domain-containing protein</fullName>
    </recommendedName>
</protein>
<evidence type="ECO:0000313" key="3">
    <source>
        <dbReference type="Proteomes" id="UP001431783"/>
    </source>
</evidence>
<proteinExistence type="predicted"/>
<evidence type="ECO:0000313" key="2">
    <source>
        <dbReference type="EMBL" id="KAK9877984.1"/>
    </source>
</evidence>
<keyword evidence="3" id="KW-1185">Reference proteome</keyword>
<evidence type="ECO:0008006" key="4">
    <source>
        <dbReference type="Google" id="ProtNLM"/>
    </source>
</evidence>
<accession>A0AAW1U4T8</accession>
<gene>
    <name evidence="2" type="ORF">WA026_020198</name>
</gene>
<name>A0AAW1U4T8_9CUCU</name>
<organism evidence="2 3">
    <name type="scientific">Henosepilachna vigintioctopunctata</name>
    <dbReference type="NCBI Taxonomy" id="420089"/>
    <lineage>
        <taxon>Eukaryota</taxon>
        <taxon>Metazoa</taxon>
        <taxon>Ecdysozoa</taxon>
        <taxon>Arthropoda</taxon>
        <taxon>Hexapoda</taxon>
        <taxon>Insecta</taxon>
        <taxon>Pterygota</taxon>
        <taxon>Neoptera</taxon>
        <taxon>Endopterygota</taxon>
        <taxon>Coleoptera</taxon>
        <taxon>Polyphaga</taxon>
        <taxon>Cucujiformia</taxon>
        <taxon>Coccinelloidea</taxon>
        <taxon>Coccinellidae</taxon>
        <taxon>Epilachninae</taxon>
        <taxon>Epilachnini</taxon>
        <taxon>Henosepilachna</taxon>
    </lineage>
</organism>
<evidence type="ECO:0000256" key="1">
    <source>
        <dbReference type="SAM" id="MobiDB-lite"/>
    </source>
</evidence>
<feature type="region of interest" description="Disordered" evidence="1">
    <location>
        <begin position="11"/>
        <end position="43"/>
    </location>
</feature>
<dbReference type="EMBL" id="JARQZJ010000044">
    <property type="protein sequence ID" value="KAK9877984.1"/>
    <property type="molecule type" value="Genomic_DNA"/>
</dbReference>
<reference evidence="2 3" key="1">
    <citation type="submission" date="2023-03" db="EMBL/GenBank/DDBJ databases">
        <title>Genome insight into feeding habits of ladybird beetles.</title>
        <authorList>
            <person name="Li H.-S."/>
            <person name="Huang Y.-H."/>
            <person name="Pang H."/>
        </authorList>
    </citation>
    <scope>NUCLEOTIDE SEQUENCE [LARGE SCALE GENOMIC DNA]</scope>
    <source>
        <strain evidence="2">SYSU_2023b</strain>
        <tissue evidence="2">Whole body</tissue>
    </source>
</reference>
<comment type="caution">
    <text evidence="2">The sequence shown here is derived from an EMBL/GenBank/DDBJ whole genome shotgun (WGS) entry which is preliminary data.</text>
</comment>